<accession>A0A0U1KUP6</accession>
<keyword evidence="3" id="KW-1185">Reference proteome</keyword>
<proteinExistence type="predicted"/>
<gene>
    <name evidence="2" type="ORF">SpAn4DRAFT_1827</name>
</gene>
<dbReference type="EMBL" id="CTRP01000003">
    <property type="protein sequence ID" value="CQR70849.1"/>
    <property type="molecule type" value="Genomic_DNA"/>
</dbReference>
<reference evidence="3" key="1">
    <citation type="submission" date="2015-03" db="EMBL/GenBank/DDBJ databases">
        <authorList>
            <person name="Nijsse Bart"/>
        </authorList>
    </citation>
    <scope>NUCLEOTIDE SEQUENCE [LARGE SCALE GENOMIC DNA]</scope>
</reference>
<organism evidence="2 3">
    <name type="scientific">Sporomusa ovata</name>
    <dbReference type="NCBI Taxonomy" id="2378"/>
    <lineage>
        <taxon>Bacteria</taxon>
        <taxon>Bacillati</taxon>
        <taxon>Bacillota</taxon>
        <taxon>Negativicutes</taxon>
        <taxon>Selenomonadales</taxon>
        <taxon>Sporomusaceae</taxon>
        <taxon>Sporomusa</taxon>
    </lineage>
</organism>
<evidence type="ECO:0000313" key="2">
    <source>
        <dbReference type="EMBL" id="CQR70849.1"/>
    </source>
</evidence>
<name>A0A0U1KUP6_9FIRM</name>
<feature type="region of interest" description="Disordered" evidence="1">
    <location>
        <begin position="1"/>
        <end position="23"/>
    </location>
</feature>
<dbReference type="Proteomes" id="UP000049855">
    <property type="component" value="Unassembled WGS sequence"/>
</dbReference>
<sequence>MEDVNTGDSKRLNKNSLRQKQKDELFSKKVADVGLKNTIELSKKMRPF</sequence>
<dbReference type="RefSeq" id="WP_021169569.1">
    <property type="nucleotide sequence ID" value="NZ_CTRP01000003.1"/>
</dbReference>
<evidence type="ECO:0000256" key="1">
    <source>
        <dbReference type="SAM" id="MobiDB-lite"/>
    </source>
</evidence>
<dbReference type="AlphaFoldDB" id="A0A0U1KUP6"/>
<protein>
    <submittedName>
        <fullName evidence="2">Uncharacterized protein</fullName>
    </submittedName>
</protein>
<evidence type="ECO:0000313" key="3">
    <source>
        <dbReference type="Proteomes" id="UP000049855"/>
    </source>
</evidence>